<sequence>MEEGKSRWNLEALQGEGASVCRLSQEGSSSKSYSRDLPKDQQLWLTERSQVMEVAGNRVRYVIAGGESRASRERARRESRVVSAKEVLAEISKTIAQKADPVTVESPVGWALPCPQAHKYFGARGRP</sequence>
<protein>
    <submittedName>
        <fullName evidence="1">Uncharacterized protein</fullName>
    </submittedName>
</protein>
<dbReference type="EMBL" id="CAJNOB010000012">
    <property type="protein sequence ID" value="CAF0695761.1"/>
    <property type="molecule type" value="Genomic_DNA"/>
</dbReference>
<dbReference type="Proteomes" id="UP000663859">
    <property type="component" value="Unassembled WGS sequence"/>
</dbReference>
<accession>A0A8J2FNV9</accession>
<evidence type="ECO:0000313" key="1">
    <source>
        <dbReference type="EMBL" id="CAF0695761.1"/>
    </source>
</evidence>
<gene>
    <name evidence="1" type="ORF">MPNT_20003</name>
</gene>
<dbReference type="AlphaFoldDB" id="A0A8J2FNV9"/>
<reference evidence="1" key="1">
    <citation type="submission" date="2021-02" db="EMBL/GenBank/DDBJ databases">
        <authorList>
            <person name="Cremers G."/>
            <person name="Picone N."/>
        </authorList>
    </citation>
    <scope>NUCLEOTIDE SEQUENCE</scope>
    <source>
        <strain evidence="1">PQ17</strain>
    </source>
</reference>
<keyword evidence="2" id="KW-1185">Reference proteome</keyword>
<evidence type="ECO:0000313" key="2">
    <source>
        <dbReference type="Proteomes" id="UP000663859"/>
    </source>
</evidence>
<dbReference type="RefSeq" id="WP_214096282.1">
    <property type="nucleotide sequence ID" value="NZ_CAJNOB010000012.1"/>
</dbReference>
<proteinExistence type="predicted"/>
<name>A0A8J2FNV9_9BACT</name>
<organism evidence="1 2">
    <name type="scientific">Candidatus Methylacidithermus pantelleriae</name>
    <dbReference type="NCBI Taxonomy" id="2744239"/>
    <lineage>
        <taxon>Bacteria</taxon>
        <taxon>Pseudomonadati</taxon>
        <taxon>Verrucomicrobiota</taxon>
        <taxon>Methylacidiphilae</taxon>
        <taxon>Methylacidiphilales</taxon>
        <taxon>Methylacidiphilaceae</taxon>
        <taxon>Candidatus Methylacidithermus</taxon>
    </lineage>
</organism>
<comment type="caution">
    <text evidence="1">The sequence shown here is derived from an EMBL/GenBank/DDBJ whole genome shotgun (WGS) entry which is preliminary data.</text>
</comment>